<sequence length="838" mass="92787">MERLHSEDPSFQCSRISHCGKIISFQCKQASGTNEGELEFCCFLFKKESSRLLKAAHGAAVICKKTSSCHLDIVKCKCAADFRKRVSSACVLVTRRSVKGENFKYSLFTLSSPDYRPRLCFEFKLPYEIKGDVSILQGPTVLWRHAENVFYKSLQAGEVRQIPAKMSHSVVAEPYSCQGQIFVLGVQSKHFQTPNKTMAYIVQNGQEFEFDGAQMLPHPYISITQCILVLSAEKVDNILKSTVVAATSYQQLVLFLNGTVKDVCALPFEKAEEIQLVNTGRNGCLFVVSFHQGHVCALWKETFQIASQWSGVSSVHVDDFLGCGTDQMLIFKNNKEGHPLESFLITDLCGISYSSGQDTESPQRSSLPPDSNHLALQALESRLQSGLTVLHGLQREVKVKDRVLQQSVEALAEGKAAISPPEQEDLVALWDSGDESKVEHLEEKMEDMPVVSNLPHIDKLWHRIMEDHVVVGVMLMTDSSVPVANVSLSILTETGQSSTPAVIQTTSQVLLLPTPGPSTSTSSSSSSSSSVSLEPAAKRKKPHDACTANDLSTCRMAVTAVARLAPLLNSDCVKCRVMLHYVQRPEAFSFITASTPVVLQCGEVTVGIHNHFQSQLLQNPSLTTEEIEEDLLCLLTLLDRWVFHINSPDQSLGDIDGWIQKKAGCRRVDVSPQYLLFNSSVQSSVMLLHWRQINPFNGELSVHSSQVQMLKFLDCLMSHLPMSCTVHPVRSTGGHGAAQIFPQTLELEVGSLRDSLSSLFAQKEENLNSGSNEAPESSSVEGLQRCREKWQQDVERSRRRLSPLVDLGRYRQLTQRLCKVQLNGDLAALLETQGALLH</sequence>
<dbReference type="KEGG" id="csem:103392016"/>
<dbReference type="Ensembl" id="ENSCSET00000014929.1">
    <property type="protein sequence ID" value="ENSCSEP00000014751.1"/>
    <property type="gene ID" value="ENSCSEG00000009474.1"/>
</dbReference>
<dbReference type="InterPro" id="IPR033333">
    <property type="entry name" value="FANCB"/>
</dbReference>
<evidence type="ECO:0000256" key="1">
    <source>
        <dbReference type="SAM" id="MobiDB-lite"/>
    </source>
</evidence>
<proteinExistence type="predicted"/>
<protein>
    <submittedName>
        <fullName evidence="2">Fanconi anemia complementation group B</fullName>
    </submittedName>
</protein>
<dbReference type="PANTHER" id="PTHR28450:SF1">
    <property type="entry name" value="FANCONI ANEMIA GROUP B PROTEIN"/>
    <property type="match status" value="1"/>
</dbReference>
<dbReference type="GO" id="GO:1990414">
    <property type="term" value="P:replication-born double-strand break repair via sister chromatid exchange"/>
    <property type="evidence" value="ECO:0007669"/>
    <property type="project" value="TreeGrafter"/>
</dbReference>
<reference evidence="2" key="2">
    <citation type="submission" date="2025-08" db="UniProtKB">
        <authorList>
            <consortium name="Ensembl"/>
        </authorList>
    </citation>
    <scope>IDENTIFICATION</scope>
</reference>
<dbReference type="OMA" id="LAFHRVC"/>
<dbReference type="GeneTree" id="ENSGT00390000009885"/>
<evidence type="ECO:0000313" key="3">
    <source>
        <dbReference type="Proteomes" id="UP000265120"/>
    </source>
</evidence>
<dbReference type="GO" id="GO:0036297">
    <property type="term" value="P:interstrand cross-link repair"/>
    <property type="evidence" value="ECO:0007669"/>
    <property type="project" value="InterPro"/>
</dbReference>
<reference evidence="2" key="3">
    <citation type="submission" date="2025-09" db="UniProtKB">
        <authorList>
            <consortium name="Ensembl"/>
        </authorList>
    </citation>
    <scope>IDENTIFICATION</scope>
</reference>
<dbReference type="GO" id="GO:0043240">
    <property type="term" value="C:Fanconi anaemia nuclear complex"/>
    <property type="evidence" value="ECO:0007669"/>
    <property type="project" value="InterPro"/>
</dbReference>
<feature type="compositionally biased region" description="Polar residues" evidence="1">
    <location>
        <begin position="767"/>
        <end position="781"/>
    </location>
</feature>
<keyword evidence="3" id="KW-1185">Reference proteome</keyword>
<reference evidence="2 3" key="1">
    <citation type="journal article" date="2014" name="Nat. Genet.">
        <title>Whole-genome sequence of a flatfish provides insights into ZW sex chromosome evolution and adaptation to a benthic lifestyle.</title>
        <authorList>
            <person name="Chen S."/>
            <person name="Zhang G."/>
            <person name="Shao C."/>
            <person name="Huang Q."/>
            <person name="Liu G."/>
            <person name="Zhang P."/>
            <person name="Song W."/>
            <person name="An N."/>
            <person name="Chalopin D."/>
            <person name="Volff J.N."/>
            <person name="Hong Y."/>
            <person name="Li Q."/>
            <person name="Sha Z."/>
            <person name="Zhou H."/>
            <person name="Xie M."/>
            <person name="Yu Q."/>
            <person name="Liu Y."/>
            <person name="Xiang H."/>
            <person name="Wang N."/>
            <person name="Wu K."/>
            <person name="Yang C."/>
            <person name="Zhou Q."/>
            <person name="Liao X."/>
            <person name="Yang L."/>
            <person name="Hu Q."/>
            <person name="Zhang J."/>
            <person name="Meng L."/>
            <person name="Jin L."/>
            <person name="Tian Y."/>
            <person name="Lian J."/>
            <person name="Yang J."/>
            <person name="Miao G."/>
            <person name="Liu S."/>
            <person name="Liang Z."/>
            <person name="Yan F."/>
            <person name="Li Y."/>
            <person name="Sun B."/>
            <person name="Zhang H."/>
            <person name="Zhang J."/>
            <person name="Zhu Y."/>
            <person name="Du M."/>
            <person name="Zhao Y."/>
            <person name="Schartl M."/>
            <person name="Tang Q."/>
            <person name="Wang J."/>
        </authorList>
    </citation>
    <scope>NUCLEOTIDE SEQUENCE</scope>
</reference>
<dbReference type="InParanoid" id="A0A3P8VNB0"/>
<feature type="region of interest" description="Disordered" evidence="1">
    <location>
        <begin position="512"/>
        <end position="544"/>
    </location>
</feature>
<dbReference type="Proteomes" id="UP000265120">
    <property type="component" value="Chromosome 16"/>
</dbReference>
<dbReference type="RefSeq" id="XP_008326755.1">
    <property type="nucleotide sequence ID" value="XM_008328533.3"/>
</dbReference>
<dbReference type="GeneID" id="103392016"/>
<feature type="compositionally biased region" description="Low complexity" evidence="1">
    <location>
        <begin position="518"/>
        <end position="532"/>
    </location>
</feature>
<dbReference type="OrthoDB" id="1917888at2759"/>
<evidence type="ECO:0000313" key="2">
    <source>
        <dbReference type="Ensembl" id="ENSCSEP00000014751.1"/>
    </source>
</evidence>
<feature type="region of interest" description="Disordered" evidence="1">
    <location>
        <begin position="765"/>
        <end position="784"/>
    </location>
</feature>
<dbReference type="GO" id="GO:2000042">
    <property type="term" value="P:negative regulation of double-strand break repair via homologous recombination"/>
    <property type="evidence" value="ECO:0007669"/>
    <property type="project" value="TreeGrafter"/>
</dbReference>
<accession>A0A3P8VNB0</accession>
<dbReference type="STRING" id="244447.ENSCSEP00000014751"/>
<dbReference type="PANTHER" id="PTHR28450">
    <property type="entry name" value="FANCONI ANEMIA GROUP B PROTEIN"/>
    <property type="match status" value="1"/>
</dbReference>
<dbReference type="CTD" id="2187"/>
<organism evidence="2 3">
    <name type="scientific">Cynoglossus semilaevis</name>
    <name type="common">Tongue sole</name>
    <dbReference type="NCBI Taxonomy" id="244447"/>
    <lineage>
        <taxon>Eukaryota</taxon>
        <taxon>Metazoa</taxon>
        <taxon>Chordata</taxon>
        <taxon>Craniata</taxon>
        <taxon>Vertebrata</taxon>
        <taxon>Euteleostomi</taxon>
        <taxon>Actinopterygii</taxon>
        <taxon>Neopterygii</taxon>
        <taxon>Teleostei</taxon>
        <taxon>Neoteleostei</taxon>
        <taxon>Acanthomorphata</taxon>
        <taxon>Carangaria</taxon>
        <taxon>Pleuronectiformes</taxon>
        <taxon>Pleuronectoidei</taxon>
        <taxon>Cynoglossidae</taxon>
        <taxon>Cynoglossinae</taxon>
        <taxon>Cynoglossus</taxon>
    </lineage>
</organism>
<dbReference type="GO" id="GO:1905168">
    <property type="term" value="P:positive regulation of double-strand break repair via homologous recombination"/>
    <property type="evidence" value="ECO:0007669"/>
    <property type="project" value="TreeGrafter"/>
</dbReference>
<dbReference type="AlphaFoldDB" id="A0A3P8VNB0"/>
<name>A0A3P8VNB0_CYNSE</name>